<accession>A0A8J7BW52</accession>
<keyword evidence="1" id="KW-0812">Transmembrane</keyword>
<organism evidence="2 3">
    <name type="scientific">Iningainema tapete BLCC-T55</name>
    <dbReference type="NCBI Taxonomy" id="2748662"/>
    <lineage>
        <taxon>Bacteria</taxon>
        <taxon>Bacillati</taxon>
        <taxon>Cyanobacteriota</taxon>
        <taxon>Cyanophyceae</taxon>
        <taxon>Nostocales</taxon>
        <taxon>Scytonemataceae</taxon>
        <taxon>Iningainema tapete</taxon>
    </lineage>
</organism>
<evidence type="ECO:0000313" key="2">
    <source>
        <dbReference type="EMBL" id="MBD2771137.1"/>
    </source>
</evidence>
<feature type="transmembrane region" description="Helical" evidence="1">
    <location>
        <begin position="6"/>
        <end position="26"/>
    </location>
</feature>
<dbReference type="Proteomes" id="UP000629098">
    <property type="component" value="Unassembled WGS sequence"/>
</dbReference>
<keyword evidence="1" id="KW-0472">Membrane</keyword>
<comment type="caution">
    <text evidence="2">The sequence shown here is derived from an EMBL/GenBank/DDBJ whole genome shotgun (WGS) entry which is preliminary data.</text>
</comment>
<keyword evidence="3" id="KW-1185">Reference proteome</keyword>
<evidence type="ECO:0000256" key="1">
    <source>
        <dbReference type="SAM" id="Phobius"/>
    </source>
</evidence>
<reference evidence="2" key="1">
    <citation type="submission" date="2020-09" db="EMBL/GenBank/DDBJ databases">
        <title>Iningainema tapete sp. nov. (Scytonemataceae, Cyanobacteria) from greenhouses in central Florida (USA) produces two types of nodularin with biosynthetic potential for microcystin-LR and anabaenopeptins.</title>
        <authorList>
            <person name="Berthold D.E."/>
            <person name="Lefler F.W."/>
            <person name="Huang I.-S."/>
            <person name="Abdulla H."/>
            <person name="Zimba P.V."/>
            <person name="Laughinghouse H.D. IV."/>
        </authorList>
    </citation>
    <scope>NUCLEOTIDE SEQUENCE</scope>
    <source>
        <strain evidence="2">BLCCT55</strain>
    </source>
</reference>
<evidence type="ECO:0000313" key="3">
    <source>
        <dbReference type="Proteomes" id="UP000629098"/>
    </source>
</evidence>
<name>A0A8J7BW52_9CYAN</name>
<sequence>MQLYNFLVQVALTIVITSLCTFKLAYSPNANEQALYGGILAAVLA</sequence>
<dbReference type="AlphaFoldDB" id="A0A8J7BW52"/>
<protein>
    <submittedName>
        <fullName evidence="2">Uncharacterized protein</fullName>
    </submittedName>
</protein>
<proteinExistence type="predicted"/>
<gene>
    <name evidence="2" type="ORF">ICL16_03115</name>
</gene>
<dbReference type="EMBL" id="JACXAE010000013">
    <property type="protein sequence ID" value="MBD2771137.1"/>
    <property type="molecule type" value="Genomic_DNA"/>
</dbReference>
<dbReference type="RefSeq" id="WP_190825430.1">
    <property type="nucleotide sequence ID" value="NZ_CAWPPI010000013.1"/>
</dbReference>
<keyword evidence="1" id="KW-1133">Transmembrane helix</keyword>